<feature type="compositionally biased region" description="Basic and acidic residues" evidence="1">
    <location>
        <begin position="10"/>
        <end position="20"/>
    </location>
</feature>
<evidence type="ECO:0000313" key="2">
    <source>
        <dbReference type="EMBL" id="CAL1712987.1"/>
    </source>
</evidence>
<reference evidence="3" key="1">
    <citation type="submission" date="2024-04" db="EMBL/GenBank/DDBJ databases">
        <authorList>
            <person name="Shaw F."/>
            <person name="Minotto A."/>
        </authorList>
    </citation>
    <scope>NUCLEOTIDE SEQUENCE [LARGE SCALE GENOMIC DNA]</scope>
</reference>
<dbReference type="Proteomes" id="UP001497453">
    <property type="component" value="Chromosome 7"/>
</dbReference>
<name>A0ABP1E0E3_9APHY</name>
<feature type="region of interest" description="Disordered" evidence="1">
    <location>
        <begin position="1"/>
        <end position="20"/>
    </location>
</feature>
<organism evidence="2 3">
    <name type="scientific">Somion occarium</name>
    <dbReference type="NCBI Taxonomy" id="3059160"/>
    <lineage>
        <taxon>Eukaryota</taxon>
        <taxon>Fungi</taxon>
        <taxon>Dikarya</taxon>
        <taxon>Basidiomycota</taxon>
        <taxon>Agaricomycotina</taxon>
        <taxon>Agaricomycetes</taxon>
        <taxon>Polyporales</taxon>
        <taxon>Cerrenaceae</taxon>
        <taxon>Somion</taxon>
    </lineage>
</organism>
<sequence length="97" mass="11336">MEIPVSRTYQKNEVETYRDSQPENRIDIMTVGIRMSVYIEPIEKTRETRQSDDISKHCVGDVQYPPSVNVTRLCYVANARCRNGALYRKRTSFFGQK</sequence>
<evidence type="ECO:0000313" key="3">
    <source>
        <dbReference type="Proteomes" id="UP001497453"/>
    </source>
</evidence>
<gene>
    <name evidence="2" type="ORF">GFSPODELE1_LOCUS9103</name>
</gene>
<protein>
    <submittedName>
        <fullName evidence="2">Uncharacterized protein</fullName>
    </submittedName>
</protein>
<evidence type="ECO:0000256" key="1">
    <source>
        <dbReference type="SAM" id="MobiDB-lite"/>
    </source>
</evidence>
<dbReference type="EMBL" id="OZ037950">
    <property type="protein sequence ID" value="CAL1712987.1"/>
    <property type="molecule type" value="Genomic_DNA"/>
</dbReference>
<proteinExistence type="predicted"/>
<keyword evidence="3" id="KW-1185">Reference proteome</keyword>
<accession>A0ABP1E0E3</accession>